<dbReference type="AlphaFoldDB" id="A0A0L8BCW1"/>
<name>A0A0L8BCW1_ENSAD</name>
<dbReference type="PATRIC" id="fig|106592.7.peg.6492"/>
<proteinExistence type="predicted"/>
<accession>A0A0L8BCW1</accession>
<dbReference type="EMBL" id="LGAP01000051">
    <property type="protein sequence ID" value="KOF12551.1"/>
    <property type="molecule type" value="Genomic_DNA"/>
</dbReference>
<reference evidence="2" key="1">
    <citation type="submission" date="2015-07" db="EMBL/GenBank/DDBJ databases">
        <title>Whole genome sequence of an Ensifer adhaerens strain isolated from a cave pool in the Wind Cave National Park.</title>
        <authorList>
            <person name="Eng W.W.H."/>
            <person name="Gan H.M."/>
            <person name="Barton H.A."/>
            <person name="Savka M.A."/>
        </authorList>
    </citation>
    <scope>NUCLEOTIDE SEQUENCE [LARGE SCALE GENOMIC DNA]</scope>
    <source>
        <strain evidence="2">SD006</strain>
    </source>
</reference>
<dbReference type="RefSeq" id="WP_053253192.1">
    <property type="nucleotide sequence ID" value="NZ_LGAP01000051.1"/>
</dbReference>
<comment type="caution">
    <text evidence="1">The sequence shown here is derived from an EMBL/GenBank/DDBJ whole genome shotgun (WGS) entry which is preliminary data.</text>
</comment>
<organism evidence="1 2">
    <name type="scientific">Ensifer adhaerens</name>
    <name type="common">Sinorhizobium morelense</name>
    <dbReference type="NCBI Taxonomy" id="106592"/>
    <lineage>
        <taxon>Bacteria</taxon>
        <taxon>Pseudomonadati</taxon>
        <taxon>Pseudomonadota</taxon>
        <taxon>Alphaproteobacteria</taxon>
        <taxon>Hyphomicrobiales</taxon>
        <taxon>Rhizobiaceae</taxon>
        <taxon>Sinorhizobium/Ensifer group</taxon>
        <taxon>Ensifer</taxon>
    </lineage>
</organism>
<gene>
    <name evidence="1" type="ORF">AC244_33865</name>
</gene>
<evidence type="ECO:0000313" key="2">
    <source>
        <dbReference type="Proteomes" id="UP000037425"/>
    </source>
</evidence>
<dbReference type="Proteomes" id="UP000037425">
    <property type="component" value="Unassembled WGS sequence"/>
</dbReference>
<dbReference type="OrthoDB" id="8421218at2"/>
<sequence length="129" mass="14142">MLSEPGANGEVDTVNEPGTRWLAPQGIAVEILHPSLLTVLEQRSDMEDFQGYLARVYEMPGDTLNGFFHIAVNPTTSEAAGLHTVSLVMGERYSEDIELAIGPIWLDARDENEAAAELYEILKDVGRLA</sequence>
<protein>
    <submittedName>
        <fullName evidence="1">Uncharacterized protein</fullName>
    </submittedName>
</protein>
<evidence type="ECO:0000313" key="1">
    <source>
        <dbReference type="EMBL" id="KOF12551.1"/>
    </source>
</evidence>